<dbReference type="VEuPathDB" id="VectorBase:HLOH_048802"/>
<feature type="region of interest" description="Disordered" evidence="1">
    <location>
        <begin position="206"/>
        <end position="240"/>
    </location>
</feature>
<feature type="region of interest" description="Disordered" evidence="1">
    <location>
        <begin position="168"/>
        <end position="193"/>
    </location>
</feature>
<keyword evidence="2" id="KW-0472">Membrane</keyword>
<evidence type="ECO:0000256" key="2">
    <source>
        <dbReference type="SAM" id="Phobius"/>
    </source>
</evidence>
<dbReference type="Proteomes" id="UP000821853">
    <property type="component" value="Chromosome 10"/>
</dbReference>
<keyword evidence="2" id="KW-1133">Transmembrane helix</keyword>
<feature type="region of interest" description="Disordered" evidence="1">
    <location>
        <begin position="14"/>
        <end position="33"/>
    </location>
</feature>
<gene>
    <name evidence="3" type="ORF">HPB48_006432</name>
</gene>
<reference evidence="3 4" key="1">
    <citation type="journal article" date="2020" name="Cell">
        <title>Large-Scale Comparative Analyses of Tick Genomes Elucidate Their Genetic Diversity and Vector Capacities.</title>
        <authorList>
            <consortium name="Tick Genome and Microbiome Consortium (TIGMIC)"/>
            <person name="Jia N."/>
            <person name="Wang J."/>
            <person name="Shi W."/>
            <person name="Du L."/>
            <person name="Sun Y."/>
            <person name="Zhan W."/>
            <person name="Jiang J.F."/>
            <person name="Wang Q."/>
            <person name="Zhang B."/>
            <person name="Ji P."/>
            <person name="Bell-Sakyi L."/>
            <person name="Cui X.M."/>
            <person name="Yuan T.T."/>
            <person name="Jiang B.G."/>
            <person name="Yang W.F."/>
            <person name="Lam T.T."/>
            <person name="Chang Q.C."/>
            <person name="Ding S.J."/>
            <person name="Wang X.J."/>
            <person name="Zhu J.G."/>
            <person name="Ruan X.D."/>
            <person name="Zhao L."/>
            <person name="Wei J.T."/>
            <person name="Ye R.Z."/>
            <person name="Que T.C."/>
            <person name="Du C.H."/>
            <person name="Zhou Y.H."/>
            <person name="Cheng J.X."/>
            <person name="Dai P.F."/>
            <person name="Guo W.B."/>
            <person name="Han X.H."/>
            <person name="Huang E.J."/>
            <person name="Li L.F."/>
            <person name="Wei W."/>
            <person name="Gao Y.C."/>
            <person name="Liu J.Z."/>
            <person name="Shao H.Z."/>
            <person name="Wang X."/>
            <person name="Wang C.C."/>
            <person name="Yang T.C."/>
            <person name="Huo Q.B."/>
            <person name="Li W."/>
            <person name="Chen H.Y."/>
            <person name="Chen S.E."/>
            <person name="Zhou L.G."/>
            <person name="Ni X.B."/>
            <person name="Tian J.H."/>
            <person name="Sheng Y."/>
            <person name="Liu T."/>
            <person name="Pan Y.S."/>
            <person name="Xia L.Y."/>
            <person name="Li J."/>
            <person name="Zhao F."/>
            <person name="Cao W.C."/>
        </authorList>
    </citation>
    <scope>NUCLEOTIDE SEQUENCE [LARGE SCALE GENOMIC DNA]</scope>
    <source>
        <strain evidence="3">HaeL-2018</strain>
    </source>
</reference>
<dbReference type="AlphaFoldDB" id="A0A9J6FAK1"/>
<protein>
    <submittedName>
        <fullName evidence="3">Uncharacterized protein</fullName>
    </submittedName>
</protein>
<dbReference type="OrthoDB" id="6504628at2759"/>
<keyword evidence="4" id="KW-1185">Reference proteome</keyword>
<evidence type="ECO:0000313" key="4">
    <source>
        <dbReference type="Proteomes" id="UP000821853"/>
    </source>
</evidence>
<dbReference type="OMA" id="HKSNDIC"/>
<name>A0A9J6FAK1_HAELO</name>
<feature type="compositionally biased region" description="Pro residues" evidence="1">
    <location>
        <begin position="176"/>
        <end position="192"/>
    </location>
</feature>
<evidence type="ECO:0000313" key="3">
    <source>
        <dbReference type="EMBL" id="KAH9363326.1"/>
    </source>
</evidence>
<proteinExistence type="predicted"/>
<feature type="transmembrane region" description="Helical" evidence="2">
    <location>
        <begin position="361"/>
        <end position="383"/>
    </location>
</feature>
<keyword evidence="2" id="KW-0812">Transmembrane</keyword>
<organism evidence="3 4">
    <name type="scientific">Haemaphysalis longicornis</name>
    <name type="common">Bush tick</name>
    <dbReference type="NCBI Taxonomy" id="44386"/>
    <lineage>
        <taxon>Eukaryota</taxon>
        <taxon>Metazoa</taxon>
        <taxon>Ecdysozoa</taxon>
        <taxon>Arthropoda</taxon>
        <taxon>Chelicerata</taxon>
        <taxon>Arachnida</taxon>
        <taxon>Acari</taxon>
        <taxon>Parasitiformes</taxon>
        <taxon>Ixodida</taxon>
        <taxon>Ixodoidea</taxon>
        <taxon>Ixodidae</taxon>
        <taxon>Haemaphysalinae</taxon>
        <taxon>Haemaphysalis</taxon>
    </lineage>
</organism>
<evidence type="ECO:0000256" key="1">
    <source>
        <dbReference type="SAM" id="MobiDB-lite"/>
    </source>
</evidence>
<dbReference type="EMBL" id="JABSTR010000002">
    <property type="protein sequence ID" value="KAH9363326.1"/>
    <property type="molecule type" value="Genomic_DNA"/>
</dbReference>
<accession>A0A9J6FAK1</accession>
<sequence>MKKLERSDFCARSQLERGDRAIPTNPDSTPRRRNCWAFGAAHCRDEPRRAHSRRCRSVECRSEHAGDEHVFRNPLSKWYRGRRRSKDDEAQLLDAEYDAGNENNSQQHVRDKAARNSGTTRARPPGPTDRAPTPSKTAAGGSKPRTCHPDEDLSTRVKAGVLHQTGAERSKVLAVPAPPLPARPSSCQPPPAKELCPAERARLAFPGCHSQQPSSKRPHAREEERPLPAQSPPRPTGMQSLDALLGQLCSSRDCNVSMKIKNKDRRARGQDEGVSAREGACTPCSRSAKLNSRLACLAFSNCSHFPANFPTSIEVLMTVNHSCNTHRSISDGTVQRDSSMVSVVHSKPCNQDIISIPKSRFIVVAALLSFVVVACFCITIYSFSVPAVLGTCHSSFQRLSALSYDVRLAPHPLLG</sequence>
<feature type="region of interest" description="Disordered" evidence="1">
    <location>
        <begin position="98"/>
        <end position="154"/>
    </location>
</feature>
<comment type="caution">
    <text evidence="3">The sequence shown here is derived from an EMBL/GenBank/DDBJ whole genome shotgun (WGS) entry which is preliminary data.</text>
</comment>